<organism evidence="2 3">
    <name type="scientific">Mucilaginibacter mali</name>
    <dbReference type="NCBI Taxonomy" id="2740462"/>
    <lineage>
        <taxon>Bacteria</taxon>
        <taxon>Pseudomonadati</taxon>
        <taxon>Bacteroidota</taxon>
        <taxon>Sphingobacteriia</taxon>
        <taxon>Sphingobacteriales</taxon>
        <taxon>Sphingobacteriaceae</taxon>
        <taxon>Mucilaginibacter</taxon>
    </lineage>
</organism>
<feature type="transmembrane region" description="Helical" evidence="1">
    <location>
        <begin position="94"/>
        <end position="112"/>
    </location>
</feature>
<name>A0A7D4QHW4_9SPHI</name>
<dbReference type="KEGG" id="mmab:HQ865_22075"/>
<feature type="transmembrane region" description="Helical" evidence="1">
    <location>
        <begin position="118"/>
        <end position="135"/>
    </location>
</feature>
<dbReference type="AlphaFoldDB" id="A0A7D4QHW4"/>
<accession>A0A7D4QHW4</accession>
<keyword evidence="1" id="KW-0812">Transmembrane</keyword>
<evidence type="ECO:0000256" key="1">
    <source>
        <dbReference type="SAM" id="Phobius"/>
    </source>
</evidence>
<dbReference type="InterPro" id="IPR058068">
    <property type="entry name" value="LIC_13387-like"/>
</dbReference>
<dbReference type="NCBIfam" id="NF047765">
    <property type="entry name" value="LIC_13387_fam"/>
    <property type="match status" value="1"/>
</dbReference>
<feature type="transmembrane region" description="Helical" evidence="1">
    <location>
        <begin position="61"/>
        <end position="82"/>
    </location>
</feature>
<evidence type="ECO:0000313" key="3">
    <source>
        <dbReference type="Proteomes" id="UP000505355"/>
    </source>
</evidence>
<dbReference type="EMBL" id="CP054139">
    <property type="protein sequence ID" value="QKJ32332.1"/>
    <property type="molecule type" value="Genomic_DNA"/>
</dbReference>
<keyword evidence="1" id="KW-1133">Transmembrane helix</keyword>
<evidence type="ECO:0000313" key="2">
    <source>
        <dbReference type="EMBL" id="QKJ32332.1"/>
    </source>
</evidence>
<keyword evidence="1" id="KW-0472">Membrane</keyword>
<protein>
    <submittedName>
        <fullName evidence="2">Uncharacterized protein</fullName>
    </submittedName>
</protein>
<reference evidence="2 3" key="1">
    <citation type="submission" date="2020-05" db="EMBL/GenBank/DDBJ databases">
        <title>Mucilaginibacter mali sp. nov.</title>
        <authorList>
            <person name="Kim H.S."/>
            <person name="Lee K.C."/>
            <person name="Suh M.K."/>
            <person name="Kim J.-S."/>
            <person name="Han K.-I."/>
            <person name="Eom M.K."/>
            <person name="Shin Y.K."/>
            <person name="Lee J.-S."/>
        </authorList>
    </citation>
    <scope>NUCLEOTIDE SEQUENCE [LARGE SCALE GENOMIC DNA]</scope>
    <source>
        <strain evidence="2 3">G2-14</strain>
    </source>
</reference>
<sequence>MKPKLLLRIAAILMLLHTLGHSVGALTWTQAPNAAMAAVIGAMQSTHFDFSGKSVTLGAFFSGYGITMIFVLLFISVLLWLLSNETANKLCIRLLAPLTALLLAMAVTEYIYFFPVPAVLTALAGVCTLWARVRIGSSS</sequence>
<dbReference type="Proteomes" id="UP000505355">
    <property type="component" value="Chromosome"/>
</dbReference>
<dbReference type="RefSeq" id="WP_173416982.1">
    <property type="nucleotide sequence ID" value="NZ_CP054139.1"/>
</dbReference>
<gene>
    <name evidence="2" type="ORF">HQ865_22075</name>
</gene>
<proteinExistence type="predicted"/>
<keyword evidence="3" id="KW-1185">Reference proteome</keyword>